<feature type="domain" description="Dynein heavy chain hydrolytic ATP-binding dynein motor region" evidence="19">
    <location>
        <begin position="1855"/>
        <end position="2181"/>
    </location>
</feature>
<keyword evidence="5" id="KW-0677">Repeat</keyword>
<dbReference type="InterPro" id="IPR035699">
    <property type="entry name" value="AAA_6"/>
</dbReference>
<dbReference type="Gene3D" id="1.10.287.2620">
    <property type="match status" value="1"/>
</dbReference>
<evidence type="ECO:0000259" key="16">
    <source>
        <dbReference type="Pfam" id="PF03028"/>
    </source>
</evidence>
<dbReference type="GO" id="GO:0008569">
    <property type="term" value="F:minus-end-directed microtubule motor activity"/>
    <property type="evidence" value="ECO:0007669"/>
    <property type="project" value="InterPro"/>
</dbReference>
<dbReference type="GO" id="GO:0005874">
    <property type="term" value="C:microtubule"/>
    <property type="evidence" value="ECO:0007669"/>
    <property type="project" value="UniProtKB-KW"/>
</dbReference>
<keyword evidence="4" id="KW-0493">Microtubule</keyword>
<dbReference type="FunFam" id="3.40.50.300:FF:002141">
    <property type="entry name" value="Dynein heavy chain"/>
    <property type="match status" value="1"/>
</dbReference>
<feature type="region of interest" description="Disordered" evidence="15">
    <location>
        <begin position="1655"/>
        <end position="1678"/>
    </location>
</feature>
<evidence type="ECO:0000256" key="11">
    <source>
        <dbReference type="ARBA" id="ARBA00023175"/>
    </source>
</evidence>
<keyword evidence="9 14" id="KW-0175">Coiled coil</keyword>
<dbReference type="FunFam" id="3.40.50.300:FF:000219">
    <property type="entry name" value="Dynein axonemal heavy chain 17"/>
    <property type="match status" value="1"/>
</dbReference>
<dbReference type="Gene3D" id="1.20.140.100">
    <property type="entry name" value="Dynein heavy chain, N-terminal domain 2"/>
    <property type="match status" value="1"/>
</dbReference>
<dbReference type="STRING" id="158441.A0A226E1M8"/>
<keyword evidence="6" id="KW-0547">Nucleotide-binding</keyword>
<dbReference type="Gene3D" id="1.20.920.20">
    <property type="match status" value="1"/>
</dbReference>
<evidence type="ECO:0000259" key="21">
    <source>
        <dbReference type="Pfam" id="PF12780"/>
    </source>
</evidence>
<dbReference type="GO" id="GO:0005524">
    <property type="term" value="F:ATP binding"/>
    <property type="evidence" value="ECO:0007669"/>
    <property type="project" value="UniProtKB-KW"/>
</dbReference>
<dbReference type="FunFam" id="1.20.140.100:FF:000001">
    <property type="entry name" value="dynein heavy chain 17, axonemal"/>
    <property type="match status" value="1"/>
</dbReference>
<dbReference type="Pfam" id="PF12780">
    <property type="entry name" value="AAA_8"/>
    <property type="match status" value="1"/>
</dbReference>
<dbReference type="Gene3D" id="6.10.140.1060">
    <property type="match status" value="1"/>
</dbReference>
<dbReference type="PANTHER" id="PTHR45703">
    <property type="entry name" value="DYNEIN HEAVY CHAIN"/>
    <property type="match status" value="1"/>
</dbReference>
<dbReference type="FunFam" id="1.20.1270.280:FF:000003">
    <property type="entry name" value="Dynein axonemal heavy chain 17"/>
    <property type="match status" value="1"/>
</dbReference>
<evidence type="ECO:0000256" key="10">
    <source>
        <dbReference type="ARBA" id="ARBA00023069"/>
    </source>
</evidence>
<keyword evidence="28" id="KW-1185">Reference proteome</keyword>
<dbReference type="Pfam" id="PF17852">
    <property type="entry name" value="Dynein_AAA_lid"/>
    <property type="match status" value="1"/>
</dbReference>
<dbReference type="Pfam" id="PF03028">
    <property type="entry name" value="Dynein_heavy"/>
    <property type="match status" value="1"/>
</dbReference>
<evidence type="ECO:0000256" key="4">
    <source>
        <dbReference type="ARBA" id="ARBA00022701"/>
    </source>
</evidence>
<feature type="domain" description="Dynein heavy chain coiled coil stalk" evidence="20">
    <location>
        <begin position="3090"/>
        <end position="3436"/>
    </location>
</feature>
<keyword evidence="12" id="KW-0206">Cytoskeleton</keyword>
<evidence type="ECO:0000259" key="23">
    <source>
        <dbReference type="Pfam" id="PF17852"/>
    </source>
</evidence>
<feature type="domain" description="Dynein heavy chain tail" evidence="17">
    <location>
        <begin position="213"/>
        <end position="786"/>
    </location>
</feature>
<dbReference type="GO" id="GO:0005930">
    <property type="term" value="C:axoneme"/>
    <property type="evidence" value="ECO:0007669"/>
    <property type="project" value="UniProtKB-SubCell"/>
</dbReference>
<reference evidence="27 28" key="1">
    <citation type="submission" date="2015-12" db="EMBL/GenBank/DDBJ databases">
        <title>The genome of Folsomia candida.</title>
        <authorList>
            <person name="Faddeeva A."/>
            <person name="Derks M.F."/>
            <person name="Anvar Y."/>
            <person name="Smit S."/>
            <person name="Van Straalen N."/>
            <person name="Roelofs D."/>
        </authorList>
    </citation>
    <scope>NUCLEOTIDE SEQUENCE [LARGE SCALE GENOMIC DNA]</scope>
    <source>
        <strain evidence="27 28">VU population</strain>
        <tissue evidence="27">Whole body</tissue>
    </source>
</reference>
<evidence type="ECO:0000259" key="22">
    <source>
        <dbReference type="Pfam" id="PF12781"/>
    </source>
</evidence>
<feature type="domain" description="Dynein heavy chain region D6 P-loop" evidence="16">
    <location>
        <begin position="3921"/>
        <end position="4041"/>
    </location>
</feature>
<dbReference type="InterPro" id="IPR042222">
    <property type="entry name" value="Dynein_2_N"/>
</dbReference>
<proteinExistence type="inferred from homology"/>
<dbReference type="InterPro" id="IPR043160">
    <property type="entry name" value="Dynein_C_barrel"/>
</dbReference>
<evidence type="ECO:0000256" key="8">
    <source>
        <dbReference type="ARBA" id="ARBA00023017"/>
    </source>
</evidence>
<dbReference type="FunFam" id="1.20.920.30:FF:000003">
    <property type="entry name" value="Dynein axonemal heavy chain 17"/>
    <property type="match status" value="1"/>
</dbReference>
<dbReference type="Gene3D" id="1.10.8.1220">
    <property type="match status" value="1"/>
</dbReference>
<dbReference type="FunFam" id="3.40.50.300:FF:000945">
    <property type="entry name" value="Dynein axonemal heavy chain 9"/>
    <property type="match status" value="1"/>
</dbReference>
<evidence type="ECO:0000313" key="27">
    <source>
        <dbReference type="EMBL" id="OXA51622.1"/>
    </source>
</evidence>
<dbReference type="SUPFAM" id="SSF52540">
    <property type="entry name" value="P-loop containing nucleoside triphosphate hydrolases"/>
    <property type="match status" value="4"/>
</dbReference>
<evidence type="ECO:0000256" key="5">
    <source>
        <dbReference type="ARBA" id="ARBA00022737"/>
    </source>
</evidence>
<dbReference type="FunFam" id="3.40.50.300:FF:000049">
    <property type="entry name" value="Dynein, axonemal, heavy chain 5"/>
    <property type="match status" value="1"/>
</dbReference>
<dbReference type="Gene3D" id="3.40.50.300">
    <property type="entry name" value="P-loop containing nucleotide triphosphate hydrolases"/>
    <property type="match status" value="5"/>
</dbReference>
<dbReference type="FunFam" id="1.10.8.1220:FF:000001">
    <property type="entry name" value="Dynein axonemal heavy chain 5"/>
    <property type="match status" value="1"/>
</dbReference>
<dbReference type="GO" id="GO:0045505">
    <property type="term" value="F:dynein intermediate chain binding"/>
    <property type="evidence" value="ECO:0007669"/>
    <property type="project" value="InterPro"/>
</dbReference>
<evidence type="ECO:0000313" key="28">
    <source>
        <dbReference type="Proteomes" id="UP000198287"/>
    </source>
</evidence>
<sequence length="4512" mass="516244">MAKAGGGGNKDNTGGAYEPGADPRLDFIFEYLTRSLKIKMDKWQKFVMTEDYRNVINDFFDTPDFPMLVINMNMGGQLIASDAYPTSGKNKTCYFIKKEAGAIPLVKDDMSFKRNLIYGDLSHQPLENLVTYIEHIISPLITAEVNQEKWPDTVIADVKHHTQEICGVLYTIQGQLKGKTLLPMPLNLDQVDENDRKLATGGPSDVDLQLKTNMETLVIKWSQQINDVLKQDSSKSLETGNNPTPFVELSFWEERVQDLQCIYDQLNEEKVRKIANILEQTGSTYWPCFKSMFRNVVAALAEAQDILVHLKPLRKHLENVQNASFDEVLKHLGPMVHCVCLIWGHSKYYCSPARIIVLLQEICNLLIEMARSHLGGSAVFQMEPEEGLVKCTAVVNTLQHFRDLYDAHKRELPVYFRAEEEAKNWDFLPHLVFKRFDKFFNRMKNLLVFFDTSVEFYKLERIDIGGNKGKFLSARIHQVYTKFMEFYQKFGGIQYDCSDPEDDSFLADEKLFEENVLDIDQQLSAICTPTFDDCHTPESVYKLILALGSLVERPLIKADIEPKYPQYVAMINKDLEQIKDQFDRTITPFQISQRPLANPVLPPYSASIHWAREMRDRCDENIEQFRSLELHIEDQEVVGKLNNSYEELDEVFIKFQKETFESWTKSVERKGEGWMKQMLFSRDPEDKSLIVNFSSELYSTMKEVKYMECAGFNDIPPLAQKLVDERTVFRKNLLFLDRIAYSYNKILNSSNPQERELLHSKMKEIDAKIQTGSYKIRWSDTDIWSYVDSLNDPVNDVEDRLGKSQENVNIIKKLVQTWLGHPLFERKDGNRKALLNMDEHANARKVKQYKEIEEMSVKVTEIVQLNKNLLTENTPDQKQPWDNYLQFLENIVLDGLIKTVAVSFGYLVDHTDGNLTPSPLFEVTMELNENKVIFTPALDFSDPSSFLNLVEDILADISHQGTLVKRIRPGEDADYFTDVEKCPEISDMRSDIEQRVQTVMNQAFEYTLKFEPYTYLWEDDRLEYLNQFLKYGHQLTPEELEAKNSGEEELQELVAPTLEQFKQVIDKFENLYIEVDNLPKEHIFDKWFRLDMRPFRQSLLNKCKIWSLMFKQHMIDSVIGGLSGLEQFITEAESGLTQPLREGDLRKLISVMTWLQQVKDRQATTDTMFEPIKKYIELLKMYDYDLPEAVFVQLEELPQKWMNLKKLAIKIKHQVAPLQAQEVSSIRKRITDFDVKQHAYRDVFKALAFFDKMSQFPYKELDDSHTDIAALNTEYADICSAAELFEVHVPEPKSLRQCEKEVILTKNIWDYTYIVASLIEEWKTTKWLNINVENMDLECKRMAKEVKAMDKDAKAWEIFSLLEGVIRNMISSLKSVAELQNQAIRERHWEELMQATKVKFSMDESTTLADLLVLNLHNFEEEVKNIVDKAVKENSMEKTLKDFDGTWSAQEYEFELHSRTGTQLIKASEELIEILEDNQVQLQNIAMSKYIAFFHEEVEFWQNRLFMADQVLAVLGEVQRTWSHLESIFIVSEDIRKNLPEDAARFDKIDRDFKNTLKKLYKTKNVVEATNQPGVLPDLEVLQKGLAICEKALADYLETKRLVFPRFYFVSSVDLLDILSNGNEPEQVARHLAKLFDAMAKLDFKKLEGAKIKPTKTQLEDGEEEKKDDEEKSTTATGMRAKDGEAVPFNAVCECTGAVETWLCRLEEAMRATVRNCFSEAVTTYEEKPRDSWIQDFPAQTALCGTQIWWTTEVNSALGKLEEGYENALKDYHRKQVNQLNTLIGLLIGQLTSQERQKIMTICTIDVHSRDVVLKLIAQKIETAQAFPWQSQLRHRWDNLEGDCFANICDAQFKYWYEYLGNTPRLVITPLTDRCYITLTQSLHLIMGGAPAGPAGTGKTETTKDLGRALGMMVYVFNCSEQMDYRSIGNIYKGLAQTGAWGCFDEFNRISVEVLSVVAVQVKSIQDGIRDKKTRFNFMGEEIRLIPTVGIFITMNPGYAGRTELPENLKALFRPCAMVVPDFELISEIMLVAEGFQSARLLARKFITLYTLCKELLSKQDHYDWGLRAIKSVLVVAGSLKRSDPDRPEDQVLMRALRDFNVPKIVTDDVPVFMGLIGDLFPALDIPRKRDLDFEKNIRVATLQLKLQPEDNYILKVVQLQELIDVRHSVFIIGNAGTGKSQVWKTLYRAHQIMKHRPMYSDLNPKAVTNDELFGIINPATREWKDGIFSVIMRDQANLTGDGPKWIILDGDIDPMWIESLNTVMDDNKVLTLASNERIAMTKMMRLVFEIWTLRVATPATVSRAGILYLNPQDLGWQPYVASWIEKRDSSAEKANLTILFDKYVPTVIEMNKNRFKKITPISEITHIELLCNLLDCTITGDTCPTDCPKEWYEVYFVFCTIWAFGSATYQDQLLDHRVDFSKWFQNEFKFVKFPAGGTVFDFYIDMETKKFLPWTDLVPRFELDPELPLQAALVHTAETTRVKYFLDMLMARGHPVMLVGGAGTGKTVIINDKLAALSDSYAIQNVPFNFYTTSEMLQRVMEKPLEKKAGRNYGPPGNKKLIYFIDDMNMPMVDAYGTVQPHTLIRQHLDYGHWYDRIKLSLKDIHNVGYVSCMNPTAGSFTINPRLQRHFAVFSLSFPGQEAVHFIYKTILQQHLASQNHKFPLHVIRTCGSVVNAALALHSKVASTFLPTAIKFHYVFNLRDLSNIFQGVLFSTIDCLQNPLDLVRLWLHEASRVYGDKLVDDKDISTFAKMVNDNVKKSFEDLEETSVLEKPLIYCHFAQGMEDPKYMPVKDYNFLQRLLIDALKSYNEFNSIMNLVLFDDAVNYICKISRILESPRGNALLVGVGGSGKQSLSRLAAFLSGLDVFQVALRKGYGVQDLKNDLAILYIKAGQKNMGTMFLMTDAQVAEEEFLVVINDMLASGEIPDLLPDDEVENVISSMRTEVKTVGLEDTRENCWKFFIERVRKVLKCVLCFSPVGSTLRTRSRKFPAVVNCTSIIWFQGWPEEALMSVSQRFVKDIDVLPHDLHNPIASFMAYVHSSVTETSKTYLANEKRYNYTTPKSFLEQIDLYGKLVTTKNREAFAKAERLESGLTKLESCAQQVEGLKKVLAVQEVVLKEKNEKADHLIQVVGAETAMVSSEKENAAKEEKKVAVTATEVTKIKEVCRIELEKAEPALQAAYAALNTLNKANLTELKTFTAPPPDVINVISAVYILWEGTRTGKVPKDKSWKAAKQGMMGDIAKFLDGLMNLEKEKITMTMVDAMKPYTDVAGFDPENIKSKSFAAAGLCSYVVNVLLFNDVFQEVAPKRRALQEATDILNKALDRLKYLKHRITELEDKLTILTSEYDVAIAAKQKCQTEADRTALTIDLANRLVGGLAAEKSRWIQNAQNYRSSTITIPGDMLLVTAFVSYLGCFAKQYRVDLLDNTWIPYLRKLEPPIPMSASVDPLNILTDDAEIAQWNNFGLPSDRMSSENASILMNSQRWPLMIDPQLQGIKWIKSMKAGNLKVIRLGQKGYLDIIEDAITKGVTILIENIMENVDPVLEPLLARNLIKKGTAIKMGDREIDYNPAFRLILQTKLANPHYKPEMQAQTTLINFTVTRDGLEDQLLAEVVKVERPDLEAQKSDLTKQQNEFKILLKQLEDDLLTRLQSAKGNFLDDTALVENLETTKRTAQEVEVKAKEAVITSRKIDAARELYRPAACRASLLYFILNDLNKINKIYQFSLKAFSTVFQNAIKTAPQAGDVAKRIDNLIDSITYSVWVYTARGLFECDKLIFTTQMAFAIQLQRGAIHSKDLDFLLRFPIMPNVVSPLDFLNNTNWGAVKSLASLDEYKNLDRDIEGSAKRWKKVVESEYSEKEKLPQDWKNKQGVQRLCIMRALRPDRMTYAMTVFIEESLGPKFVRSRRIDIAKSFEETSNTTPVFFILSPGVDPLKDVEALGKKLGYTMDKGNFHNVSLGQGQEIVAENALEIAGEKGHWVILQNIHLVARWLATLEKKLEQNWERSHKKYRVFLSAEPASSAESHIIPQGILESSIKITNEPPTGMLANLHKALDNFTQDQLESCSKELEFKAILFSLCYFHAVVAERRKFGTQGWNRIYPFNTGDLTISVNVLYNYLEANQKVPWEDLRYLFGEIMYGGHITDDWDRKLCRTYLEEYMVQELLDGEINYAPGFPAPPSTDYQGYHSYMDDVLPPESPILYGLHPNAEVGVLTATSEKLFKTIFELQPRDAGAAGSQSVTKEEKTKQILDDILDKCPDPFVMSEVVGRAEEKTPYVIVALQECERMNTLIIELRRSLKELDLGLKGELTITLDMEDLGNSLFLDQVPASWAKKAYPSTFGLGSWYADLILRARELETWAIDFYLPAAVWLGGFFNPQSFLTAIMQSTARKQELPLDKMCLQCEVTKKIREEFTAPPREGANVHGLFMEGARWDIITGSVAESKLKELYPSMPVVYLKSITQDKADSRNMFECPVYKTRMRGPTYVWTFNLRSREKASRWVLGGVALLLQV</sequence>
<dbReference type="InterPro" id="IPR024743">
    <property type="entry name" value="Dynein_HC_stalk"/>
</dbReference>
<dbReference type="Gene3D" id="1.10.8.720">
    <property type="entry name" value="Region D6 of dynein motor"/>
    <property type="match status" value="1"/>
</dbReference>
<evidence type="ECO:0000256" key="15">
    <source>
        <dbReference type="SAM" id="MobiDB-lite"/>
    </source>
</evidence>
<gene>
    <name evidence="27" type="ORF">Fcan01_13250</name>
</gene>
<dbReference type="InterPro" id="IPR043157">
    <property type="entry name" value="Dynein_AAA1S"/>
</dbReference>
<dbReference type="InterPro" id="IPR027417">
    <property type="entry name" value="P-loop_NTPase"/>
</dbReference>
<dbReference type="OrthoDB" id="447173at2759"/>
<dbReference type="Pfam" id="PF17857">
    <property type="entry name" value="AAA_lid_1"/>
    <property type="match status" value="1"/>
</dbReference>
<dbReference type="InterPro" id="IPR004273">
    <property type="entry name" value="Dynein_heavy_D6_P-loop"/>
</dbReference>
<dbReference type="InterPro" id="IPR041466">
    <property type="entry name" value="Dynein_AAA5_ext"/>
</dbReference>
<dbReference type="FunFam" id="1.10.8.710:FF:000002">
    <property type="entry name" value="dynein heavy chain 17, axonemal"/>
    <property type="match status" value="1"/>
</dbReference>
<evidence type="ECO:0000256" key="14">
    <source>
        <dbReference type="SAM" id="Coils"/>
    </source>
</evidence>
<feature type="domain" description="Dynein heavy chain linker" evidence="18">
    <location>
        <begin position="1295"/>
        <end position="1721"/>
    </location>
</feature>
<dbReference type="Pfam" id="PF18199">
    <property type="entry name" value="Dynein_C"/>
    <property type="match status" value="1"/>
</dbReference>
<keyword evidence="10" id="KW-0969">Cilium</keyword>
<dbReference type="PANTHER" id="PTHR45703:SF8">
    <property type="entry name" value="DYNEINS HEAVY CHAIN"/>
    <property type="match status" value="1"/>
</dbReference>
<dbReference type="OMA" id="WAYLVND"/>
<dbReference type="InterPro" id="IPR035706">
    <property type="entry name" value="AAA_9"/>
</dbReference>
<dbReference type="InterPro" id="IPR041589">
    <property type="entry name" value="DNAH3_AAA_lid_1"/>
</dbReference>
<dbReference type="Pfam" id="PF08385">
    <property type="entry name" value="DHC_N1"/>
    <property type="match status" value="1"/>
</dbReference>
<keyword evidence="7" id="KW-0067">ATP-binding</keyword>
<organism evidence="27 28">
    <name type="scientific">Folsomia candida</name>
    <name type="common">Springtail</name>
    <dbReference type="NCBI Taxonomy" id="158441"/>
    <lineage>
        <taxon>Eukaryota</taxon>
        <taxon>Metazoa</taxon>
        <taxon>Ecdysozoa</taxon>
        <taxon>Arthropoda</taxon>
        <taxon>Hexapoda</taxon>
        <taxon>Collembola</taxon>
        <taxon>Entomobryomorpha</taxon>
        <taxon>Isotomoidea</taxon>
        <taxon>Isotomidae</taxon>
        <taxon>Proisotominae</taxon>
        <taxon>Folsomia</taxon>
    </lineage>
</organism>
<feature type="domain" description="Dynein heavy chain ATP-binding dynein motor region" evidence="22">
    <location>
        <begin position="3463"/>
        <end position="3680"/>
    </location>
</feature>
<evidence type="ECO:0000259" key="26">
    <source>
        <dbReference type="Pfam" id="PF18199"/>
    </source>
</evidence>
<dbReference type="InterPro" id="IPR013594">
    <property type="entry name" value="Dynein_heavy_tail"/>
</dbReference>
<dbReference type="Pfam" id="PF12777">
    <property type="entry name" value="MT"/>
    <property type="match status" value="1"/>
</dbReference>
<protein>
    <submittedName>
        <fullName evidence="27">Dynein beta chain, ciliary</fullName>
    </submittedName>
</protein>
<evidence type="ECO:0000259" key="18">
    <source>
        <dbReference type="Pfam" id="PF08393"/>
    </source>
</evidence>
<dbReference type="FunFam" id="3.10.490.20:FF:000002">
    <property type="entry name" value="Dynein axonemal heavy chain 17"/>
    <property type="match status" value="1"/>
</dbReference>
<comment type="caution">
    <text evidence="27">The sequence shown here is derived from an EMBL/GenBank/DDBJ whole genome shotgun (WGS) entry which is preliminary data.</text>
</comment>
<evidence type="ECO:0000256" key="1">
    <source>
        <dbReference type="ARBA" id="ARBA00004430"/>
    </source>
</evidence>
<accession>A0A226E1M8</accession>
<name>A0A226E1M8_FOLCA</name>
<dbReference type="InterPro" id="IPR013602">
    <property type="entry name" value="Dynein_heavy_linker"/>
</dbReference>
<feature type="domain" description="Dynein heavy chain AAA module D4" evidence="21">
    <location>
        <begin position="2818"/>
        <end position="3077"/>
    </location>
</feature>
<dbReference type="Gene3D" id="1.20.920.30">
    <property type="match status" value="1"/>
</dbReference>
<evidence type="ECO:0000259" key="25">
    <source>
        <dbReference type="Pfam" id="PF18198"/>
    </source>
</evidence>
<comment type="similarity">
    <text evidence="2">Belongs to the dynein heavy chain family.</text>
</comment>
<evidence type="ECO:0000256" key="9">
    <source>
        <dbReference type="ARBA" id="ARBA00023054"/>
    </source>
</evidence>
<feature type="domain" description="Dynein heavy chain AAA lid" evidence="25">
    <location>
        <begin position="4073"/>
        <end position="4209"/>
    </location>
</feature>
<dbReference type="FunFam" id="1.10.287.2620:FF:000004">
    <property type="entry name" value="Dynein axonemal heavy chain 17"/>
    <property type="match status" value="1"/>
</dbReference>
<evidence type="ECO:0000256" key="2">
    <source>
        <dbReference type="ARBA" id="ARBA00008887"/>
    </source>
</evidence>
<dbReference type="InterPro" id="IPR041228">
    <property type="entry name" value="Dynein_C"/>
</dbReference>
<dbReference type="Gene3D" id="1.10.8.710">
    <property type="match status" value="1"/>
</dbReference>
<keyword evidence="3" id="KW-0963">Cytoplasm</keyword>
<evidence type="ECO:0000256" key="3">
    <source>
        <dbReference type="ARBA" id="ARBA00022490"/>
    </source>
</evidence>
<dbReference type="GO" id="GO:0007018">
    <property type="term" value="P:microtubule-based movement"/>
    <property type="evidence" value="ECO:0007669"/>
    <property type="project" value="InterPro"/>
</dbReference>
<feature type="domain" description="Dynein heavy chain C-terminal" evidence="26">
    <location>
        <begin position="4216"/>
        <end position="4510"/>
    </location>
</feature>
<evidence type="ECO:0000259" key="24">
    <source>
        <dbReference type="Pfam" id="PF17857"/>
    </source>
</evidence>
<dbReference type="GO" id="GO:0097729">
    <property type="term" value="C:9+2 motile cilium"/>
    <property type="evidence" value="ECO:0007669"/>
    <property type="project" value="UniProtKB-ARBA"/>
</dbReference>
<dbReference type="GO" id="GO:0030286">
    <property type="term" value="C:dynein complex"/>
    <property type="evidence" value="ECO:0007669"/>
    <property type="project" value="UniProtKB-KW"/>
</dbReference>
<feature type="coiled-coil region" evidence="14">
    <location>
        <begin position="3315"/>
        <end position="3349"/>
    </location>
</feature>
<evidence type="ECO:0000259" key="17">
    <source>
        <dbReference type="Pfam" id="PF08385"/>
    </source>
</evidence>
<dbReference type="Gene3D" id="1.10.472.130">
    <property type="match status" value="1"/>
</dbReference>
<evidence type="ECO:0000256" key="13">
    <source>
        <dbReference type="ARBA" id="ARBA00023273"/>
    </source>
</evidence>
<keyword evidence="8" id="KW-0243">Dynein</keyword>
<feature type="domain" description="Dynein heavy chain AAA 5 extension" evidence="23">
    <location>
        <begin position="2339"/>
        <end position="2457"/>
    </location>
</feature>
<dbReference type="Gene3D" id="3.10.490.20">
    <property type="match status" value="1"/>
</dbReference>
<dbReference type="Gene3D" id="1.20.58.1120">
    <property type="match status" value="1"/>
</dbReference>
<dbReference type="Pfam" id="PF12775">
    <property type="entry name" value="AAA_7"/>
    <property type="match status" value="1"/>
</dbReference>
<dbReference type="Pfam" id="PF12781">
    <property type="entry name" value="AAA_9"/>
    <property type="match status" value="1"/>
</dbReference>
<dbReference type="EMBL" id="LNIX01000007">
    <property type="protein sequence ID" value="OXA51622.1"/>
    <property type="molecule type" value="Genomic_DNA"/>
</dbReference>
<dbReference type="FunFam" id="3.40.50.300:FF:000411">
    <property type="entry name" value="dynein heavy chain 17, axonemal"/>
    <property type="match status" value="1"/>
</dbReference>
<dbReference type="InterPro" id="IPR041658">
    <property type="entry name" value="AAA_lid_11"/>
</dbReference>
<evidence type="ECO:0000259" key="19">
    <source>
        <dbReference type="Pfam" id="PF12774"/>
    </source>
</evidence>
<dbReference type="InterPro" id="IPR042228">
    <property type="entry name" value="Dynein_linker_3"/>
</dbReference>
<evidence type="ECO:0000256" key="7">
    <source>
        <dbReference type="ARBA" id="ARBA00022840"/>
    </source>
</evidence>
<evidence type="ECO:0000259" key="20">
    <source>
        <dbReference type="Pfam" id="PF12777"/>
    </source>
</evidence>
<dbReference type="Gene3D" id="3.20.180.20">
    <property type="entry name" value="Dynein heavy chain, N-terminal domain 2"/>
    <property type="match status" value="1"/>
</dbReference>
<dbReference type="Gene3D" id="1.20.1270.280">
    <property type="match status" value="1"/>
</dbReference>
<dbReference type="FunFam" id="1.20.58.1120:FF:000002">
    <property type="entry name" value="Dynein heavy chain 9, axonemal"/>
    <property type="match status" value="1"/>
</dbReference>
<dbReference type="Pfam" id="PF12774">
    <property type="entry name" value="AAA_6"/>
    <property type="match status" value="1"/>
</dbReference>
<keyword evidence="13" id="KW-0966">Cell projection</keyword>
<dbReference type="InterPro" id="IPR026983">
    <property type="entry name" value="DHC"/>
</dbReference>
<dbReference type="FunFam" id="1.10.8.720:FF:000002">
    <property type="entry name" value="Dynein heavy chain 9, axonemal"/>
    <property type="match status" value="1"/>
</dbReference>
<evidence type="ECO:0000256" key="12">
    <source>
        <dbReference type="ARBA" id="ARBA00023212"/>
    </source>
</evidence>
<comment type="subcellular location">
    <subcellularLocation>
        <location evidence="1">Cytoplasm</location>
        <location evidence="1">Cytoskeleton</location>
        <location evidence="1">Cilium axoneme</location>
    </subcellularLocation>
</comment>
<keyword evidence="11" id="KW-0505">Motor protein</keyword>
<dbReference type="FunFam" id="3.20.180.20:FF:000001">
    <property type="entry name" value="Dynein axonemal heavy chain 5"/>
    <property type="match status" value="1"/>
</dbReference>
<dbReference type="Proteomes" id="UP000198287">
    <property type="component" value="Unassembled WGS sequence"/>
</dbReference>
<dbReference type="Pfam" id="PF08393">
    <property type="entry name" value="DHC_N2"/>
    <property type="match status" value="1"/>
</dbReference>
<dbReference type="InterPro" id="IPR042219">
    <property type="entry name" value="AAA_lid_11_sf"/>
</dbReference>
<dbReference type="InterPro" id="IPR024317">
    <property type="entry name" value="Dynein_heavy_chain_D4_dom"/>
</dbReference>
<dbReference type="GO" id="GO:0051959">
    <property type="term" value="F:dynein light intermediate chain binding"/>
    <property type="evidence" value="ECO:0007669"/>
    <property type="project" value="InterPro"/>
</dbReference>
<feature type="domain" description="Dynein heavy chain 3 AAA+ lid" evidence="24">
    <location>
        <begin position="2676"/>
        <end position="2770"/>
    </location>
</feature>
<dbReference type="Pfam" id="PF18198">
    <property type="entry name" value="AAA_lid_11"/>
    <property type="match status" value="1"/>
</dbReference>
<dbReference type="FunFam" id="1.20.920.20:FF:000003">
    <property type="entry name" value="Dynein axonemal heavy chain 17"/>
    <property type="match status" value="1"/>
</dbReference>
<evidence type="ECO:0000256" key="6">
    <source>
        <dbReference type="ARBA" id="ARBA00022741"/>
    </source>
</evidence>